<dbReference type="PANTHER" id="PTHR40084:SF1">
    <property type="entry name" value="PHOSPHOTRANSFERASE"/>
    <property type="match status" value="1"/>
</dbReference>
<dbReference type="InterPro" id="IPR016195">
    <property type="entry name" value="Pol/histidinol_Pase-like"/>
</dbReference>
<keyword evidence="1" id="KW-0067">ATP-binding</keyword>
<keyword evidence="1" id="KW-0347">Helicase</keyword>
<comment type="caution">
    <text evidence="1">The sequence shown here is derived from an EMBL/GenBank/DDBJ whole genome shotgun (WGS) entry which is preliminary data.</text>
</comment>
<sequence>MRYIVDWHIHSKYSRACSKQLELPVIDEWCKRKGIDIVATGDWTHPEWFQHIKENLEEVRQGVFRCKPTTHNIKPATEFMLVQELSQIYKKGDKTRRIHNLVFSPSIETCEKVIKEFNKRGFNLKADGRPILGMDSEDLYKLLKEIDEKIIIIPAHAWTPWYAIFGSKSGFDSIQECFGEEMSKYIYAIETGLSSNPEMNWQLSGLDDVLLVSNSDAHSPKNLGREANVFEFDKPPTYDEFVRILKEKDTSKFKYTIEFYPEEGKYHSDGCAECHFSCDSKASMKLDCRCPECKRKLTLGVHHRVEELADREAETVRERKIPFKSIVPLAEIIAEVKGVKSPQSKRVLEEYFRLTDELANEFTLLLDTPIEEIRRAAADEHTAEAIRRMRAGQLEIEPGYDGVYGVVSIFGTQGPPAPSQKVLL</sequence>
<protein>
    <submittedName>
        <fullName evidence="1">DNA helicase UvrD</fullName>
    </submittedName>
</protein>
<organism evidence="1 2">
    <name type="scientific">Candidatus Uhrbacteria bacterium CG_4_9_14_3_um_filter_50_9</name>
    <dbReference type="NCBI Taxonomy" id="1975035"/>
    <lineage>
        <taxon>Bacteria</taxon>
        <taxon>Candidatus Uhriibacteriota</taxon>
    </lineage>
</organism>
<dbReference type="EMBL" id="PFWU01000020">
    <property type="protein sequence ID" value="PJA45754.1"/>
    <property type="molecule type" value="Genomic_DNA"/>
</dbReference>
<reference evidence="2" key="1">
    <citation type="submission" date="2017-09" db="EMBL/GenBank/DDBJ databases">
        <title>Depth-based differentiation of microbial function through sediment-hosted aquifers and enrichment of novel symbionts in the deep terrestrial subsurface.</title>
        <authorList>
            <person name="Probst A.J."/>
            <person name="Ladd B."/>
            <person name="Jarett J.K."/>
            <person name="Geller-Mcgrath D.E."/>
            <person name="Sieber C.M.K."/>
            <person name="Emerson J.B."/>
            <person name="Anantharaman K."/>
            <person name="Thomas B.C."/>
            <person name="Malmstrom R."/>
            <person name="Stieglmeier M."/>
            <person name="Klingl A."/>
            <person name="Woyke T."/>
            <person name="Ryan C.M."/>
            <person name="Banfield J.F."/>
        </authorList>
    </citation>
    <scope>NUCLEOTIDE SEQUENCE [LARGE SCALE GENOMIC DNA]</scope>
</reference>
<accession>A0A2M7XD08</accession>
<gene>
    <name evidence="1" type="ORF">CO174_01650</name>
</gene>
<dbReference type="AlphaFoldDB" id="A0A2M7XD08"/>
<evidence type="ECO:0000313" key="1">
    <source>
        <dbReference type="EMBL" id="PJA45754.1"/>
    </source>
</evidence>
<name>A0A2M7XD08_9BACT</name>
<evidence type="ECO:0000313" key="2">
    <source>
        <dbReference type="Proteomes" id="UP000229385"/>
    </source>
</evidence>
<dbReference type="Proteomes" id="UP000229385">
    <property type="component" value="Unassembled WGS sequence"/>
</dbReference>
<keyword evidence="1" id="KW-0547">Nucleotide-binding</keyword>
<keyword evidence="1" id="KW-0378">Hydrolase</keyword>
<proteinExistence type="predicted"/>
<dbReference type="GO" id="GO:0004386">
    <property type="term" value="F:helicase activity"/>
    <property type="evidence" value="ECO:0007669"/>
    <property type="project" value="UniProtKB-KW"/>
</dbReference>
<dbReference type="Gene3D" id="3.20.20.140">
    <property type="entry name" value="Metal-dependent hydrolases"/>
    <property type="match status" value="1"/>
</dbReference>
<dbReference type="SUPFAM" id="SSF89550">
    <property type="entry name" value="PHP domain-like"/>
    <property type="match status" value="1"/>
</dbReference>
<dbReference type="CDD" id="cd19067">
    <property type="entry name" value="PfuEndoQ-like"/>
    <property type="match status" value="1"/>
</dbReference>
<dbReference type="PANTHER" id="PTHR40084">
    <property type="entry name" value="PHOSPHOHYDROLASE, PHP FAMILY"/>
    <property type="match status" value="1"/>
</dbReference>